<sequence>MPSFWILILCLYKICSAETVGNTEPLVVSVKAGEAVTLNCTSALINTYNIAYWFKHRLEHKPQEVGFKLKDKQHELQNPFKDSESGFELKNAGSGFSLSIKQVQKEDEGMYFCGSVGMNKAIFSTGTFVAVSDPPDISVLPTPVSTSVPPEEAVNLQCTVLSEIRSAELRVFWIRSAAGSSFPEIIFTHHSSSSSSSSSRQCEISSSKHSSVYNFSPNIPNNHHAATYYCAVETCGRIIVGSRTALDLSSAKAVGSSDSSVVSVKAGEAVTLTCSSALTDTYKTAYWFKHRLEHKPQEVGYKLYERQQELKNPFKDSKSGFELKEVGSGVSLSIKQVQKEDEGMYFCGSISENSVKFSTGTFLAVSDPSDISVLQTPALQSVPPGEAVNLQCTVLSEIRSADLRVFWIRSAAGSSFPEIIFTHHNSSSSSSSSRQCEISSSKHSSVYNFSKIIASEKDAGTFYCGVEICGRIIIGNGTTTELISPESHSQPVLTVILALALGLSLFCNIVQACWSWTRGNCSGVLHNLPEILQSQDDDDDEEFYFAALNSSGKKTGTAFEENVFTKVRFTPFTYDQPTQ</sequence>
<dbReference type="InterPro" id="IPR052051">
    <property type="entry name" value="TCR_complex_component"/>
</dbReference>
<dbReference type="CDD" id="cd00099">
    <property type="entry name" value="IgV"/>
    <property type="match status" value="1"/>
</dbReference>
<dbReference type="InterPro" id="IPR036179">
    <property type="entry name" value="Ig-like_dom_sf"/>
</dbReference>
<dbReference type="Gene3D" id="2.60.40.10">
    <property type="entry name" value="Immunoglobulins"/>
    <property type="match status" value="4"/>
</dbReference>
<feature type="domain" description="Ig-like" evidence="9">
    <location>
        <begin position="368"/>
        <end position="484"/>
    </location>
</feature>
<comment type="caution">
    <text evidence="10">The sequence shown here is derived from an EMBL/GenBank/DDBJ whole genome shotgun (WGS) entry which is preliminary data.</text>
</comment>
<evidence type="ECO:0000256" key="1">
    <source>
        <dbReference type="ARBA" id="ARBA00004236"/>
    </source>
</evidence>
<dbReference type="Pfam" id="PF07686">
    <property type="entry name" value="V-set"/>
    <property type="match status" value="3"/>
</dbReference>
<evidence type="ECO:0000256" key="5">
    <source>
        <dbReference type="ARBA" id="ARBA00023136"/>
    </source>
</evidence>
<dbReference type="EMBL" id="JAICCE010000010">
    <property type="protein sequence ID" value="KAG9272310.1"/>
    <property type="molecule type" value="Genomic_DNA"/>
</dbReference>
<dbReference type="GO" id="GO:0005886">
    <property type="term" value="C:plasma membrane"/>
    <property type="evidence" value="ECO:0007669"/>
    <property type="project" value="UniProtKB-SubCell"/>
</dbReference>
<dbReference type="InterPro" id="IPR013783">
    <property type="entry name" value="Ig-like_fold"/>
</dbReference>
<evidence type="ECO:0000259" key="9">
    <source>
        <dbReference type="PROSITE" id="PS50835"/>
    </source>
</evidence>
<feature type="domain" description="Ig-like" evidence="9">
    <location>
        <begin position="251"/>
        <end position="358"/>
    </location>
</feature>
<feature type="domain" description="Ig-like" evidence="9">
    <location>
        <begin position="2"/>
        <end position="113"/>
    </location>
</feature>
<keyword evidence="7" id="KW-0325">Glycoprotein</keyword>
<evidence type="ECO:0000256" key="3">
    <source>
        <dbReference type="ARBA" id="ARBA00022729"/>
    </source>
</evidence>
<keyword evidence="3 8" id="KW-0732">Signal</keyword>
<keyword evidence="2" id="KW-1003">Cell membrane</keyword>
<dbReference type="AlphaFoldDB" id="A0A8T2LLK5"/>
<dbReference type="InterPro" id="IPR003598">
    <property type="entry name" value="Ig_sub2"/>
</dbReference>
<reference evidence="10 11" key="1">
    <citation type="submission" date="2021-07" db="EMBL/GenBank/DDBJ databases">
        <authorList>
            <person name="Imarazene B."/>
            <person name="Zahm M."/>
            <person name="Klopp C."/>
            <person name="Cabau C."/>
            <person name="Beille S."/>
            <person name="Jouanno E."/>
            <person name="Castinel A."/>
            <person name="Lluch J."/>
            <person name="Gil L."/>
            <person name="Kuchtly C."/>
            <person name="Lopez Roques C."/>
            <person name="Donnadieu C."/>
            <person name="Parrinello H."/>
            <person name="Journot L."/>
            <person name="Du K."/>
            <person name="Schartl M."/>
            <person name="Retaux S."/>
            <person name="Guiguen Y."/>
        </authorList>
    </citation>
    <scope>NUCLEOTIDE SEQUENCE [LARGE SCALE GENOMIC DNA]</scope>
    <source>
        <strain evidence="10">Pach_M1</strain>
        <tissue evidence="10">Testis</tissue>
    </source>
</reference>
<dbReference type="PANTHER" id="PTHR19433">
    <property type="entry name" value="T-CELL RECEPTOR ALPHA CHAIN V REGION-RELATED"/>
    <property type="match status" value="1"/>
</dbReference>
<evidence type="ECO:0000313" key="10">
    <source>
        <dbReference type="EMBL" id="KAG9272310.1"/>
    </source>
</evidence>
<comment type="subcellular location">
    <subcellularLocation>
        <location evidence="1">Cell membrane</location>
    </subcellularLocation>
</comment>
<name>A0A8T2LLK5_ASTMX</name>
<feature type="chain" id="PRO_5035713818" description="Ig-like domain-containing protein" evidence="8">
    <location>
        <begin position="18"/>
        <end position="579"/>
    </location>
</feature>
<dbReference type="PANTHER" id="PTHR19433:SF127">
    <property type="entry name" value="NITR9"/>
    <property type="match status" value="1"/>
</dbReference>
<feature type="signal peptide" evidence="8">
    <location>
        <begin position="1"/>
        <end position="17"/>
    </location>
</feature>
<keyword evidence="4" id="KW-0391">Immunity</keyword>
<protein>
    <recommendedName>
        <fullName evidence="9">Ig-like domain-containing protein</fullName>
    </recommendedName>
</protein>
<evidence type="ECO:0000256" key="7">
    <source>
        <dbReference type="ARBA" id="ARBA00023180"/>
    </source>
</evidence>
<dbReference type="InterPro" id="IPR013106">
    <property type="entry name" value="Ig_V-set"/>
</dbReference>
<dbReference type="InterPro" id="IPR003599">
    <property type="entry name" value="Ig_sub"/>
</dbReference>
<proteinExistence type="predicted"/>
<dbReference type="SMART" id="SM00406">
    <property type="entry name" value="IGv"/>
    <property type="match status" value="2"/>
</dbReference>
<dbReference type="InterPro" id="IPR007110">
    <property type="entry name" value="Ig-like_dom"/>
</dbReference>
<dbReference type="SMART" id="SM00409">
    <property type="entry name" value="IG"/>
    <property type="match status" value="4"/>
</dbReference>
<dbReference type="SMART" id="SM00408">
    <property type="entry name" value="IGc2"/>
    <property type="match status" value="2"/>
</dbReference>
<feature type="domain" description="Ig-like" evidence="9">
    <location>
        <begin position="135"/>
        <end position="249"/>
    </location>
</feature>
<evidence type="ECO:0000256" key="4">
    <source>
        <dbReference type="ARBA" id="ARBA00022859"/>
    </source>
</evidence>
<accession>A0A8T2LLK5</accession>
<dbReference type="GO" id="GO:0002376">
    <property type="term" value="P:immune system process"/>
    <property type="evidence" value="ECO:0007669"/>
    <property type="project" value="UniProtKB-KW"/>
</dbReference>
<keyword evidence="5" id="KW-0472">Membrane</keyword>
<dbReference type="OrthoDB" id="8947657at2759"/>
<organism evidence="10 11">
    <name type="scientific">Astyanax mexicanus</name>
    <name type="common">Blind cave fish</name>
    <name type="synonym">Astyanax fasciatus mexicanus</name>
    <dbReference type="NCBI Taxonomy" id="7994"/>
    <lineage>
        <taxon>Eukaryota</taxon>
        <taxon>Metazoa</taxon>
        <taxon>Chordata</taxon>
        <taxon>Craniata</taxon>
        <taxon>Vertebrata</taxon>
        <taxon>Euteleostomi</taxon>
        <taxon>Actinopterygii</taxon>
        <taxon>Neopterygii</taxon>
        <taxon>Teleostei</taxon>
        <taxon>Ostariophysi</taxon>
        <taxon>Characiformes</taxon>
        <taxon>Characoidei</taxon>
        <taxon>Acestrorhamphidae</taxon>
        <taxon>Acestrorhamphinae</taxon>
        <taxon>Astyanax</taxon>
    </lineage>
</organism>
<evidence type="ECO:0000256" key="6">
    <source>
        <dbReference type="ARBA" id="ARBA00023157"/>
    </source>
</evidence>
<dbReference type="SUPFAM" id="SSF48726">
    <property type="entry name" value="Immunoglobulin"/>
    <property type="match status" value="4"/>
</dbReference>
<dbReference type="GO" id="GO:0009617">
    <property type="term" value="P:response to bacterium"/>
    <property type="evidence" value="ECO:0007669"/>
    <property type="project" value="TreeGrafter"/>
</dbReference>
<evidence type="ECO:0000313" key="11">
    <source>
        <dbReference type="Proteomes" id="UP000752171"/>
    </source>
</evidence>
<dbReference type="Proteomes" id="UP000752171">
    <property type="component" value="Unassembled WGS sequence"/>
</dbReference>
<dbReference type="PROSITE" id="PS50835">
    <property type="entry name" value="IG_LIKE"/>
    <property type="match status" value="4"/>
</dbReference>
<keyword evidence="6" id="KW-1015">Disulfide bond</keyword>
<evidence type="ECO:0000256" key="8">
    <source>
        <dbReference type="SAM" id="SignalP"/>
    </source>
</evidence>
<gene>
    <name evidence="10" type="ORF">AMEX_G13298</name>
</gene>
<evidence type="ECO:0000256" key="2">
    <source>
        <dbReference type="ARBA" id="ARBA00022475"/>
    </source>
</evidence>